<dbReference type="Proteomes" id="UP000838412">
    <property type="component" value="Chromosome 9"/>
</dbReference>
<accession>A0A8K0F328</accession>
<dbReference type="OrthoDB" id="10013584at2759"/>
<sequence>MRSTTKKHSPFRPRIDDCECTPSVQHIFRRHYLIQSPMYYIRWIYAVLYSLYLLFFLRAPTDSDIVGYIENTTMAMLIRRAADGKTGEYEVTVSDCKLRASGGYSLKNMSLRYKAGRNGVQILNFTRNGVEVGNRSEMFSTVYFYHIHSMHTKSHLFSNSLVRHIVDNDVKTLQESSYTSIPLHYVLLHSSLSVLMWDGNMSRYLGYGNACIRESILEESRNMSALEGHRAEHRWNLHGKNTFAGKLFRSRQALQSVMERHDIDPKLLDALFNHTIVHSVDHHGISEWSFLRFSLHPWDKDCSLYQAFNTSVFRVLITQPNLNPLAPNTISSINKPFYQDLYRELRKIDPKMADVVTASVMY</sequence>
<evidence type="ECO:0000256" key="1">
    <source>
        <dbReference type="SAM" id="Phobius"/>
    </source>
</evidence>
<organism evidence="2 3">
    <name type="scientific">Branchiostoma lanceolatum</name>
    <name type="common">Common lancelet</name>
    <name type="synonym">Amphioxus lanceolatum</name>
    <dbReference type="NCBI Taxonomy" id="7740"/>
    <lineage>
        <taxon>Eukaryota</taxon>
        <taxon>Metazoa</taxon>
        <taxon>Chordata</taxon>
        <taxon>Cephalochordata</taxon>
        <taxon>Leptocardii</taxon>
        <taxon>Amphioxiformes</taxon>
        <taxon>Branchiostomatidae</taxon>
        <taxon>Branchiostoma</taxon>
    </lineage>
</organism>
<keyword evidence="3" id="KW-1185">Reference proteome</keyword>
<dbReference type="EMBL" id="OV696694">
    <property type="protein sequence ID" value="CAH1273295.1"/>
    <property type="molecule type" value="Genomic_DNA"/>
</dbReference>
<reference evidence="2" key="1">
    <citation type="submission" date="2022-01" db="EMBL/GenBank/DDBJ databases">
        <authorList>
            <person name="Braso-Vives M."/>
        </authorList>
    </citation>
    <scope>NUCLEOTIDE SEQUENCE</scope>
</reference>
<proteinExistence type="predicted"/>
<dbReference type="AlphaFoldDB" id="A0A8K0F328"/>
<evidence type="ECO:0000313" key="2">
    <source>
        <dbReference type="EMBL" id="CAH1273295.1"/>
    </source>
</evidence>
<protein>
    <submittedName>
        <fullName evidence="2">Hypp5079 protein</fullName>
    </submittedName>
</protein>
<name>A0A8K0F328_BRALA</name>
<keyword evidence="1" id="KW-0812">Transmembrane</keyword>
<gene>
    <name evidence="2" type="primary">Hypp5079</name>
    <name evidence="2" type="ORF">BLAG_LOCUS24675</name>
</gene>
<keyword evidence="1" id="KW-0472">Membrane</keyword>
<feature type="transmembrane region" description="Helical" evidence="1">
    <location>
        <begin position="39"/>
        <end position="57"/>
    </location>
</feature>
<keyword evidence="1" id="KW-1133">Transmembrane helix</keyword>
<evidence type="ECO:0000313" key="3">
    <source>
        <dbReference type="Proteomes" id="UP000838412"/>
    </source>
</evidence>